<reference evidence="2 8" key="2">
    <citation type="submission" date="2019-11" db="EMBL/GenBank/DDBJ databases">
        <title>Molecular typing, antibiotic resistance determination and virulence profiling for 36 multidrug-resistant clinical Klebsiella pneumoniae isolates using second- and third-generation sequencing.</title>
        <authorList>
            <person name="Shelenkov A."/>
            <person name="Mikhaylova Y."/>
            <person name="Yanushevich Y."/>
            <person name="Samoilov A."/>
            <person name="Petrova L."/>
            <person name="Fomina V."/>
            <person name="Gusarov V."/>
            <person name="Zamyatin M."/>
            <person name="Shagin D."/>
        </authorList>
    </citation>
    <scope>NUCLEOTIDE SEQUENCE [LARGE SCALE GENOMIC DNA]</scope>
    <source>
        <strain evidence="2 8">CriePir226</strain>
    </source>
</reference>
<feature type="signal peptide" evidence="1">
    <location>
        <begin position="1"/>
        <end position="19"/>
    </location>
</feature>
<dbReference type="EMBL" id="SDBX01000043">
    <property type="protein sequence ID" value="TCW65644.1"/>
    <property type="molecule type" value="Genomic_DNA"/>
</dbReference>
<proteinExistence type="predicted"/>
<dbReference type="EMBL" id="SDCB01000039">
    <property type="protein sequence ID" value="TCW92260.1"/>
    <property type="molecule type" value="Genomic_DNA"/>
</dbReference>
<protein>
    <submittedName>
        <fullName evidence="5">DUF4087 domain-containing protein</fullName>
    </submittedName>
</protein>
<reference evidence="5" key="1">
    <citation type="submission" date="2019-01" db="EMBL/GenBank/DDBJ databases">
        <authorList>
            <person name="Lista F."/>
            <person name="Anselmo A."/>
        </authorList>
    </citation>
    <scope>NUCLEOTIDE SEQUENCE</scope>
    <source>
        <strain evidence="7">20R</strain>
        <strain evidence="5">21S</strain>
        <strain evidence="4">22S</strain>
        <strain evidence="3">25S</strain>
        <strain evidence="6">5S</strain>
    </source>
</reference>
<evidence type="ECO:0000313" key="8">
    <source>
        <dbReference type="Proteomes" id="UP000441029"/>
    </source>
</evidence>
<evidence type="ECO:0000313" key="2">
    <source>
        <dbReference type="EMBL" id="MRJ99109.1"/>
    </source>
</evidence>
<sequence>MLNKKIALLVLLIAPSLYAKENRCGWLENPTPGNYWLTDKDGDWTISTQGKEGPTGMEYLVGFPSKEFINTNNSYGYGCGCILSEASKESKEITRIFNFKALPLRVCKTDPSLREKTEEIENVMNDN</sequence>
<dbReference type="EMBL" id="SDCR01000007">
    <property type="protein sequence ID" value="TCX74312.1"/>
    <property type="molecule type" value="Genomic_DNA"/>
</dbReference>
<dbReference type="EMBL" id="SDDB01000078">
    <property type="protein sequence ID" value="TCY31271.1"/>
    <property type="molecule type" value="Genomic_DNA"/>
</dbReference>
<keyword evidence="1" id="KW-0732">Signal</keyword>
<dbReference type="InterPro" id="IPR025145">
    <property type="entry name" value="DUF4087"/>
</dbReference>
<accession>A0A483F8T8</accession>
<evidence type="ECO:0000313" key="5">
    <source>
        <dbReference type="EMBL" id="TCW92260.1"/>
    </source>
</evidence>
<comment type="caution">
    <text evidence="5">The sequence shown here is derived from an EMBL/GenBank/DDBJ whole genome shotgun (WGS) entry which is preliminary data.</text>
</comment>
<evidence type="ECO:0000313" key="7">
    <source>
        <dbReference type="EMBL" id="TCY31271.1"/>
    </source>
</evidence>
<evidence type="ECO:0000313" key="6">
    <source>
        <dbReference type="EMBL" id="TCX74312.1"/>
    </source>
</evidence>
<dbReference type="EMBL" id="SDCA01000059">
    <property type="protein sequence ID" value="TCW89387.1"/>
    <property type="molecule type" value="Genomic_DNA"/>
</dbReference>
<dbReference type="Pfam" id="PF13316">
    <property type="entry name" value="DUF4087"/>
    <property type="match status" value="1"/>
</dbReference>
<name>A0A483F8T8_KLEPN</name>
<organism evidence="5">
    <name type="scientific">Klebsiella pneumoniae</name>
    <dbReference type="NCBI Taxonomy" id="573"/>
    <lineage>
        <taxon>Bacteria</taxon>
        <taxon>Pseudomonadati</taxon>
        <taxon>Pseudomonadota</taxon>
        <taxon>Gammaproteobacteria</taxon>
        <taxon>Enterobacterales</taxon>
        <taxon>Enterobacteriaceae</taxon>
        <taxon>Klebsiella/Raoultella group</taxon>
        <taxon>Klebsiella</taxon>
        <taxon>Klebsiella pneumoniae complex</taxon>
    </lineage>
</organism>
<evidence type="ECO:0000313" key="3">
    <source>
        <dbReference type="EMBL" id="TCW65644.1"/>
    </source>
</evidence>
<dbReference type="EMBL" id="WJVL01000025">
    <property type="protein sequence ID" value="MRJ99109.1"/>
    <property type="molecule type" value="Genomic_DNA"/>
</dbReference>
<dbReference type="AlphaFoldDB" id="A0A483F8T8"/>
<evidence type="ECO:0000256" key="1">
    <source>
        <dbReference type="SAM" id="SignalP"/>
    </source>
</evidence>
<dbReference type="Proteomes" id="UP000441029">
    <property type="component" value="Unassembled WGS sequence"/>
</dbReference>
<feature type="chain" id="PRO_5042717532" evidence="1">
    <location>
        <begin position="20"/>
        <end position="127"/>
    </location>
</feature>
<evidence type="ECO:0000313" key="4">
    <source>
        <dbReference type="EMBL" id="TCW89387.1"/>
    </source>
</evidence>
<gene>
    <name evidence="6" type="ORF">ETE60_12455</name>
    <name evidence="4" type="ORF">ETE62_25765</name>
    <name evidence="5" type="ORF">ETE82_24100</name>
    <name evidence="3" type="ORF">ETE95_25320</name>
    <name evidence="7" type="ORF">ETF04_25785</name>
    <name evidence="2" type="ORF">GJJ01_24560</name>
</gene>